<accession>A0A6N4R1B5</accession>
<name>A0A6N4R1B5_9LEPT</name>
<protein>
    <submittedName>
        <fullName evidence="1">Uncharacterized protein</fullName>
    </submittedName>
</protein>
<dbReference type="AlphaFoldDB" id="A0A6N4R1B5"/>
<proteinExistence type="predicted"/>
<evidence type="ECO:0000313" key="1">
    <source>
        <dbReference type="EMBL" id="TGL88090.1"/>
    </source>
</evidence>
<organism evidence="1 2">
    <name type="scientific">Leptospira yasudae</name>
    <dbReference type="NCBI Taxonomy" id="2202201"/>
    <lineage>
        <taxon>Bacteria</taxon>
        <taxon>Pseudomonadati</taxon>
        <taxon>Spirochaetota</taxon>
        <taxon>Spirochaetia</taxon>
        <taxon>Leptospirales</taxon>
        <taxon>Leptospiraceae</taxon>
        <taxon>Leptospira</taxon>
    </lineage>
</organism>
<comment type="caution">
    <text evidence="1">The sequence shown here is derived from an EMBL/GenBank/DDBJ whole genome shotgun (WGS) entry which is preliminary data.</text>
</comment>
<reference evidence="1 2" key="1">
    <citation type="journal article" date="2019" name="PLoS Negl. Trop. Dis.">
        <title>Revisiting the worldwide diversity of Leptospira species in the environment.</title>
        <authorList>
            <person name="Vincent A.T."/>
            <person name="Schiettekatte O."/>
            <person name="Bourhy P."/>
            <person name="Veyrier F.J."/>
            <person name="Picardeau M."/>
        </authorList>
    </citation>
    <scope>NUCLEOTIDE SEQUENCE [LARGE SCALE GENOMIC DNA]</scope>
    <source>
        <strain evidence="1 2">201702445</strain>
    </source>
</reference>
<evidence type="ECO:0000313" key="2">
    <source>
        <dbReference type="Proteomes" id="UP000297613"/>
    </source>
</evidence>
<gene>
    <name evidence="1" type="ORF">EHQ83_03835</name>
</gene>
<dbReference type="EMBL" id="RQGM01000012">
    <property type="protein sequence ID" value="TGL88090.1"/>
    <property type="molecule type" value="Genomic_DNA"/>
</dbReference>
<dbReference type="Proteomes" id="UP000297613">
    <property type="component" value="Unassembled WGS sequence"/>
</dbReference>
<sequence length="66" mass="7973">MKWFDYQELEHSLGSLSYLRRKIGLASDYKLRKEKIPKDLRLEIFVRRLILKKEYYNAVIIGQGKN</sequence>